<name>A0A835ICY0_9MAGN</name>
<comment type="caution">
    <text evidence="1">The sequence shown here is derived from an EMBL/GenBank/DDBJ whole genome shotgun (WGS) entry which is preliminary data.</text>
</comment>
<dbReference type="EMBL" id="JADFTS010000003">
    <property type="protein sequence ID" value="KAF9614082.1"/>
    <property type="molecule type" value="Genomic_DNA"/>
</dbReference>
<accession>A0A835ICY0</accession>
<evidence type="ECO:0000313" key="1">
    <source>
        <dbReference type="EMBL" id="KAF9614082.1"/>
    </source>
</evidence>
<proteinExistence type="predicted"/>
<evidence type="ECO:0000313" key="2">
    <source>
        <dbReference type="Proteomes" id="UP000631114"/>
    </source>
</evidence>
<dbReference type="Proteomes" id="UP000631114">
    <property type="component" value="Unassembled WGS sequence"/>
</dbReference>
<sequence>MILLFIARRLSAYFTVVHMALLYGLFVPDEGISVATRTFTVGMGAVHWVVMSKGALLMIIPHFQLSHASTPALQVFSPLSRVWPAVAGNREVKKEWPAVTYQATIAYYLLMDNRFRATSDYLGAKFQESMCYRFSLAFTTGCVVFLFEPASAFFNVETEPPVRKAWFTAFGSRRSWDLGLRLCRTTGSQSCVIGPADLIGIVKVIGKKW</sequence>
<protein>
    <submittedName>
        <fullName evidence="1">Uncharacterized protein</fullName>
    </submittedName>
</protein>
<gene>
    <name evidence="1" type="ORF">IFM89_015081</name>
</gene>
<organism evidence="1 2">
    <name type="scientific">Coptis chinensis</name>
    <dbReference type="NCBI Taxonomy" id="261450"/>
    <lineage>
        <taxon>Eukaryota</taxon>
        <taxon>Viridiplantae</taxon>
        <taxon>Streptophyta</taxon>
        <taxon>Embryophyta</taxon>
        <taxon>Tracheophyta</taxon>
        <taxon>Spermatophyta</taxon>
        <taxon>Magnoliopsida</taxon>
        <taxon>Ranunculales</taxon>
        <taxon>Ranunculaceae</taxon>
        <taxon>Coptidoideae</taxon>
        <taxon>Coptis</taxon>
    </lineage>
</organism>
<dbReference type="AlphaFoldDB" id="A0A835ICY0"/>
<reference evidence="1 2" key="1">
    <citation type="submission" date="2020-10" db="EMBL/GenBank/DDBJ databases">
        <title>The Coptis chinensis genome and diversification of protoberbering-type alkaloids.</title>
        <authorList>
            <person name="Wang B."/>
            <person name="Shu S."/>
            <person name="Song C."/>
            <person name="Liu Y."/>
        </authorList>
    </citation>
    <scope>NUCLEOTIDE SEQUENCE [LARGE SCALE GENOMIC DNA]</scope>
    <source>
        <strain evidence="1">HL-2020</strain>
        <tissue evidence="1">Leaf</tissue>
    </source>
</reference>
<keyword evidence="2" id="KW-1185">Reference proteome</keyword>